<evidence type="ECO:0000256" key="4">
    <source>
        <dbReference type="ARBA" id="ARBA00022989"/>
    </source>
</evidence>
<feature type="transmembrane region" description="Helical" evidence="6">
    <location>
        <begin position="232"/>
        <end position="258"/>
    </location>
</feature>
<organism evidence="8 9">
    <name type="scientific">Sinanodonta woodiana</name>
    <name type="common">Chinese pond mussel</name>
    <name type="synonym">Anodonta woodiana</name>
    <dbReference type="NCBI Taxonomy" id="1069815"/>
    <lineage>
        <taxon>Eukaryota</taxon>
        <taxon>Metazoa</taxon>
        <taxon>Spiralia</taxon>
        <taxon>Lophotrochozoa</taxon>
        <taxon>Mollusca</taxon>
        <taxon>Bivalvia</taxon>
        <taxon>Autobranchia</taxon>
        <taxon>Heteroconchia</taxon>
        <taxon>Palaeoheterodonta</taxon>
        <taxon>Unionida</taxon>
        <taxon>Unionoidea</taxon>
        <taxon>Unionidae</taxon>
        <taxon>Unioninae</taxon>
        <taxon>Sinanodonta</taxon>
    </lineage>
</organism>
<dbReference type="AlphaFoldDB" id="A0ABD3WZ15"/>
<dbReference type="InterPro" id="IPR051843">
    <property type="entry name" value="CPA1_transporter"/>
</dbReference>
<evidence type="ECO:0000313" key="9">
    <source>
        <dbReference type="Proteomes" id="UP001634394"/>
    </source>
</evidence>
<evidence type="ECO:0000313" key="8">
    <source>
        <dbReference type="EMBL" id="KAL3877843.1"/>
    </source>
</evidence>
<feature type="transmembrane region" description="Helical" evidence="6">
    <location>
        <begin position="307"/>
        <end position="328"/>
    </location>
</feature>
<dbReference type="EMBL" id="JBJQND010000005">
    <property type="protein sequence ID" value="KAL3877843.1"/>
    <property type="molecule type" value="Genomic_DNA"/>
</dbReference>
<gene>
    <name evidence="8" type="ORF">ACJMK2_035487</name>
</gene>
<reference evidence="8 9" key="1">
    <citation type="submission" date="2024-11" db="EMBL/GenBank/DDBJ databases">
        <title>Chromosome-level genome assembly of the freshwater bivalve Anodonta woodiana.</title>
        <authorList>
            <person name="Chen X."/>
        </authorList>
    </citation>
    <scope>NUCLEOTIDE SEQUENCE [LARGE SCALE GENOMIC DNA]</scope>
    <source>
        <strain evidence="8">MN2024</strain>
        <tissue evidence="8">Gills</tissue>
    </source>
</reference>
<evidence type="ECO:0000256" key="1">
    <source>
        <dbReference type="ARBA" id="ARBA00004141"/>
    </source>
</evidence>
<keyword evidence="5 6" id="KW-0472">Membrane</keyword>
<feature type="transmembrane region" description="Helical" evidence="6">
    <location>
        <begin position="147"/>
        <end position="165"/>
    </location>
</feature>
<feature type="transmembrane region" description="Helical" evidence="6">
    <location>
        <begin position="337"/>
        <end position="356"/>
    </location>
</feature>
<feature type="transmembrane region" description="Helical" evidence="6">
    <location>
        <begin position="90"/>
        <end position="110"/>
    </location>
</feature>
<evidence type="ECO:0000259" key="7">
    <source>
        <dbReference type="Pfam" id="PF00999"/>
    </source>
</evidence>
<dbReference type="Pfam" id="PF00999">
    <property type="entry name" value="Na_H_Exchanger"/>
    <property type="match status" value="1"/>
</dbReference>
<feature type="transmembrane region" description="Helical" evidence="6">
    <location>
        <begin position="122"/>
        <end position="141"/>
    </location>
</feature>
<keyword evidence="3 6" id="KW-0812">Transmembrane</keyword>
<feature type="domain" description="Cation/H+ exchanger transmembrane" evidence="7">
    <location>
        <begin position="129"/>
        <end position="515"/>
    </location>
</feature>
<evidence type="ECO:0000256" key="2">
    <source>
        <dbReference type="ARBA" id="ARBA00007367"/>
    </source>
</evidence>
<dbReference type="InterPro" id="IPR038770">
    <property type="entry name" value="Na+/solute_symporter_sf"/>
</dbReference>
<feature type="transmembrane region" description="Helical" evidence="6">
    <location>
        <begin position="496"/>
        <end position="519"/>
    </location>
</feature>
<comment type="similarity">
    <text evidence="2">Belongs to the monovalent cation:proton antiporter 1 (CPA1) transporter (TC 2.A.36) family.</text>
</comment>
<dbReference type="Proteomes" id="UP001634394">
    <property type="component" value="Unassembled WGS sequence"/>
</dbReference>
<feature type="transmembrane region" description="Helical" evidence="6">
    <location>
        <begin position="270"/>
        <end position="295"/>
    </location>
</feature>
<dbReference type="Gene3D" id="1.20.1530.20">
    <property type="match status" value="1"/>
</dbReference>
<name>A0ABD3WZ15_SINWO</name>
<evidence type="ECO:0000256" key="5">
    <source>
        <dbReference type="ARBA" id="ARBA00023136"/>
    </source>
</evidence>
<keyword evidence="4 6" id="KW-1133">Transmembrane helix</keyword>
<sequence>MSLVKQEENVTASATYLEDCTDITKKSDVEIILRHEGDGQGDRHQKCLAVRQTCHSCWMPVRSKYNPLPENPSQLQRIKYAVLCPPHGNVAHYIQLVILFCVAWATLISLTQDEALPGGHFFSLLVLFFSAVIGGYLVSLLKLPPLLGMLIIGCLLKNIPIIRMIGDSLNQEMSSVLRQVALTVILIRAGLELDPKALRKLSWAVLRLAFSPCLAECIIEAIAAHFLLGLPWIWGLMLGFVLAAVSPAVVVPSLLSLADRGYGVDKGIPTLVIAAASIDDVIAITGFGVMLGIAFSTGGLAWAIVKGPLEAVCGVLYGIIMGVIIWYLPSKDNGNVTFYRILLLFGFGFTATFGSALIELPGAGPLGCLSMAFVAAYKWRKDADQNGENAVSDIVAVMWMIMQPLLFGLIGAAVDIYTVDGSTVGLGLATLFISLVFRLIVSFLAVFGTPLNLREKLFIPFAWMPKATVQAAIGALAYDKAIEFKRSEETVYGRQILTIAVLSILVTAPIGAAIISLLGPRLLHKTENMMTEPPRLQECVDEERGCTLFTKQQRGVTETRIMLTFQDFMFLLVICEINSKDLDMQVDV</sequence>
<evidence type="ECO:0000256" key="3">
    <source>
        <dbReference type="ARBA" id="ARBA00022692"/>
    </source>
</evidence>
<accession>A0ABD3WZ15</accession>
<keyword evidence="9" id="KW-1185">Reference proteome</keyword>
<comment type="subcellular location">
    <subcellularLocation>
        <location evidence="1">Membrane</location>
        <topology evidence="1">Multi-pass membrane protein</topology>
    </subcellularLocation>
</comment>
<dbReference type="GO" id="GO:0016020">
    <property type="term" value="C:membrane"/>
    <property type="evidence" value="ECO:0007669"/>
    <property type="project" value="UniProtKB-SubCell"/>
</dbReference>
<protein>
    <recommendedName>
        <fullName evidence="7">Cation/H+ exchanger transmembrane domain-containing protein</fullName>
    </recommendedName>
</protein>
<feature type="transmembrane region" description="Helical" evidence="6">
    <location>
        <begin position="426"/>
        <end position="445"/>
    </location>
</feature>
<dbReference type="PANTHER" id="PTHR31102:SF1">
    <property type="entry name" value="CATION_H+ EXCHANGER DOMAIN-CONTAINING PROTEIN"/>
    <property type="match status" value="1"/>
</dbReference>
<comment type="caution">
    <text evidence="8">The sequence shown here is derived from an EMBL/GenBank/DDBJ whole genome shotgun (WGS) entry which is preliminary data.</text>
</comment>
<dbReference type="PANTHER" id="PTHR31102">
    <property type="match status" value="1"/>
</dbReference>
<feature type="transmembrane region" description="Helical" evidence="6">
    <location>
        <begin position="391"/>
        <end position="414"/>
    </location>
</feature>
<proteinExistence type="inferred from homology"/>
<dbReference type="InterPro" id="IPR006153">
    <property type="entry name" value="Cation/H_exchanger_TM"/>
</dbReference>
<evidence type="ECO:0000256" key="6">
    <source>
        <dbReference type="SAM" id="Phobius"/>
    </source>
</evidence>